<dbReference type="GO" id="GO:0005524">
    <property type="term" value="F:ATP binding"/>
    <property type="evidence" value="ECO:0007669"/>
    <property type="project" value="UniProtKB-KW"/>
</dbReference>
<reference evidence="11" key="1">
    <citation type="submission" date="2021-12" db="EMBL/GenBank/DDBJ databases">
        <authorList>
            <person name="Zaccaron A."/>
            <person name="Stergiopoulos I."/>
        </authorList>
    </citation>
    <scope>NUCLEOTIDE SEQUENCE</scope>
    <source>
        <strain evidence="11">Race5_Kim</strain>
    </source>
</reference>
<keyword evidence="2" id="KW-0813">Transport</keyword>
<keyword evidence="6 8" id="KW-1133">Transmembrane helix</keyword>
<dbReference type="InterPro" id="IPR011527">
    <property type="entry name" value="ABC1_TM_dom"/>
</dbReference>
<feature type="domain" description="ABC transporter" evidence="9">
    <location>
        <begin position="282"/>
        <end position="520"/>
    </location>
</feature>
<dbReference type="Proteomes" id="UP000756132">
    <property type="component" value="Chromosome 2"/>
</dbReference>
<comment type="subcellular location">
    <subcellularLocation>
        <location evidence="1">Membrane</location>
        <topology evidence="1">Multi-pass membrane protein</topology>
    </subcellularLocation>
</comment>
<protein>
    <submittedName>
        <fullName evidence="11">ABC multidrug transporter lscH</fullName>
    </submittedName>
</protein>
<feature type="transmembrane region" description="Helical" evidence="8">
    <location>
        <begin position="231"/>
        <end position="253"/>
    </location>
</feature>
<evidence type="ECO:0000256" key="4">
    <source>
        <dbReference type="ARBA" id="ARBA00022741"/>
    </source>
</evidence>
<dbReference type="PANTHER" id="PTHR24223">
    <property type="entry name" value="ATP-BINDING CASSETTE SUB-FAMILY C"/>
    <property type="match status" value="1"/>
</dbReference>
<dbReference type="SMART" id="SM00382">
    <property type="entry name" value="AAA"/>
    <property type="match status" value="1"/>
</dbReference>
<reference evidence="11" key="2">
    <citation type="journal article" date="2022" name="Microb. Genom.">
        <title>A chromosome-scale genome assembly of the tomato pathogen Cladosporium fulvum reveals a compartmentalized genome architecture and the presence of a dispensable chromosome.</title>
        <authorList>
            <person name="Zaccaron A.Z."/>
            <person name="Chen L.H."/>
            <person name="Samaras A."/>
            <person name="Stergiopoulos I."/>
        </authorList>
    </citation>
    <scope>NUCLEOTIDE SEQUENCE</scope>
    <source>
        <strain evidence="11">Race5_Kim</strain>
    </source>
</reference>
<evidence type="ECO:0000256" key="5">
    <source>
        <dbReference type="ARBA" id="ARBA00022840"/>
    </source>
</evidence>
<keyword evidence="5" id="KW-0067">ATP-binding</keyword>
<proteinExistence type="predicted"/>
<evidence type="ECO:0000256" key="6">
    <source>
        <dbReference type="ARBA" id="ARBA00022989"/>
    </source>
</evidence>
<sequence length="960" mass="107260">MMPIFTRHAMLQSWAQRGKPETGRTLLITLSRCLRERFFAAIIPRLFLTAFRYYQPILKQQSIRYVKTSLTDDKQNVGTWLILFAVTYPGLAISTAVYHGRLNRLRLMTNSALVGRVHDKVLTTPGTTCDDGEVTTLINTDIEILVTIGEMERQPRCWVHETMKMLGFQSSMSHRITELREAELLAASKLRWVMVYYDASANALGIFSPAITLIIYAMVTKMRGDHLNMAAASSTTAILSMITHPVNMIMTILPRTIAALAGFDRVQSFLLKPRLYDHRRDLQKDDSSAAVIALQQVDIGRDTVILHDLNFQVAAGQLAVISGPTSSGKTSLLRAILGSEESLSGTISTSTKTMAYCAQQPWLPNGTIRNAIYGCTEVRDSRSEAWYDTVTTACCLEHDFVALPRGDKTSVGSRGLDLSGGQRQRVALARAIFAECGVLLLDDCFSGLDGGTEQTVYQNLCGPNGLLRRMNSTVLLVSNAYQFFEHADEVVVLGHGRIDYQGPWSMIGTKVAAVAKFSPSNASKGGESRPDLISMTAKLEHTTMEVRQQEDQTRPLGYSALYCYFLFSTAVYAVCITIPQYWLRLWTQSEGRHSTIYVTGYALTSILSWACTSSQMWSVIILIAPQSGLRLHQRLLDIVSSAPLAFFSDTDNGSTLHLFSHDIQVIDKHLPAAIQSVYWTAPMMLLEIFKLIMQVILLYLAEPWLMIPRLARAVVVYAVQKVYLRTSQQLRSLGREAKARVHSDFLETVVEGLETIRAFGWCDAATRSNIVAIDNAQRAEFLQLCVQRWLNIRAFIVLSQDPLILHNETLRLNLDSDFLASDLLPHFLSKHDATSASIFKHNVSHFGELSSGQRQLFALCRALVKARVLRRQTGSRPVVLLDEITSSLNANTERTIYRILDDEFTANGHTVVMIAHRLAGLEQYLVDGRDQAIVLADGRIQEVITDLKIEKWECLVGSME</sequence>
<dbReference type="InterPro" id="IPR044726">
    <property type="entry name" value="ABCC_6TM_D2"/>
</dbReference>
<dbReference type="PROSITE" id="PS00211">
    <property type="entry name" value="ABC_TRANSPORTER_1"/>
    <property type="match status" value="1"/>
</dbReference>
<keyword evidence="3 8" id="KW-0812">Transmembrane</keyword>
<dbReference type="PANTHER" id="PTHR24223:SF345">
    <property type="entry name" value="ABC MULTIDRUG TRANSPORTER (EUROFUNG)"/>
    <property type="match status" value="1"/>
</dbReference>
<feature type="transmembrane region" description="Helical" evidence="8">
    <location>
        <begin position="561"/>
        <end position="582"/>
    </location>
</feature>
<evidence type="ECO:0000259" key="10">
    <source>
        <dbReference type="PROSITE" id="PS50929"/>
    </source>
</evidence>
<dbReference type="InterPro" id="IPR036640">
    <property type="entry name" value="ABC1_TM_sf"/>
</dbReference>
<dbReference type="Gene3D" id="1.20.1560.10">
    <property type="entry name" value="ABC transporter type 1, transmembrane domain"/>
    <property type="match status" value="3"/>
</dbReference>
<dbReference type="PROSITE" id="PS50929">
    <property type="entry name" value="ABC_TM1F"/>
    <property type="match status" value="1"/>
</dbReference>
<evidence type="ECO:0000259" key="9">
    <source>
        <dbReference type="PROSITE" id="PS50893"/>
    </source>
</evidence>
<dbReference type="InterPro" id="IPR017871">
    <property type="entry name" value="ABC_transporter-like_CS"/>
</dbReference>
<dbReference type="Pfam" id="PF00005">
    <property type="entry name" value="ABC_tran"/>
    <property type="match status" value="1"/>
</dbReference>
<evidence type="ECO:0000256" key="2">
    <source>
        <dbReference type="ARBA" id="ARBA00022448"/>
    </source>
</evidence>
<feature type="domain" description="ABC transmembrane type-1" evidence="10">
    <location>
        <begin position="566"/>
        <end position="799"/>
    </location>
</feature>
<organism evidence="11 12">
    <name type="scientific">Passalora fulva</name>
    <name type="common">Tomato leaf mold</name>
    <name type="synonym">Cladosporium fulvum</name>
    <dbReference type="NCBI Taxonomy" id="5499"/>
    <lineage>
        <taxon>Eukaryota</taxon>
        <taxon>Fungi</taxon>
        <taxon>Dikarya</taxon>
        <taxon>Ascomycota</taxon>
        <taxon>Pezizomycotina</taxon>
        <taxon>Dothideomycetes</taxon>
        <taxon>Dothideomycetidae</taxon>
        <taxon>Mycosphaerellales</taxon>
        <taxon>Mycosphaerellaceae</taxon>
        <taxon>Fulvia</taxon>
    </lineage>
</organism>
<keyword evidence="4" id="KW-0547">Nucleotide-binding</keyword>
<evidence type="ECO:0000256" key="1">
    <source>
        <dbReference type="ARBA" id="ARBA00004141"/>
    </source>
</evidence>
<dbReference type="GeneID" id="71983121"/>
<dbReference type="GO" id="GO:0016887">
    <property type="term" value="F:ATP hydrolysis activity"/>
    <property type="evidence" value="ECO:0007669"/>
    <property type="project" value="InterPro"/>
</dbReference>
<dbReference type="GO" id="GO:0016020">
    <property type="term" value="C:membrane"/>
    <property type="evidence" value="ECO:0007669"/>
    <property type="project" value="UniProtKB-SubCell"/>
</dbReference>
<dbReference type="PROSITE" id="PS50893">
    <property type="entry name" value="ABC_TRANSPORTER_2"/>
    <property type="match status" value="1"/>
</dbReference>
<dbReference type="InterPro" id="IPR050173">
    <property type="entry name" value="ABC_transporter_C-like"/>
</dbReference>
<dbReference type="KEGG" id="ffu:CLAFUR5_03243"/>
<dbReference type="OrthoDB" id="6500128at2759"/>
<feature type="transmembrane region" description="Helical" evidence="8">
    <location>
        <begin position="38"/>
        <end position="57"/>
    </location>
</feature>
<dbReference type="SUPFAM" id="SSF90123">
    <property type="entry name" value="ABC transporter transmembrane region"/>
    <property type="match status" value="3"/>
</dbReference>
<dbReference type="Gene3D" id="3.40.50.300">
    <property type="entry name" value="P-loop containing nucleotide triphosphate hydrolases"/>
    <property type="match status" value="2"/>
</dbReference>
<keyword evidence="7 8" id="KW-0472">Membrane</keyword>
<feature type="transmembrane region" description="Helical" evidence="8">
    <location>
        <begin position="199"/>
        <end position="219"/>
    </location>
</feature>
<dbReference type="InterPro" id="IPR003439">
    <property type="entry name" value="ABC_transporter-like_ATP-bd"/>
</dbReference>
<keyword evidence="12" id="KW-1185">Reference proteome</keyword>
<dbReference type="CDD" id="cd18580">
    <property type="entry name" value="ABC_6TM_ABCC_D2"/>
    <property type="match status" value="1"/>
</dbReference>
<evidence type="ECO:0000256" key="7">
    <source>
        <dbReference type="ARBA" id="ARBA00023136"/>
    </source>
</evidence>
<dbReference type="EMBL" id="CP090164">
    <property type="protein sequence ID" value="UJO13462.1"/>
    <property type="molecule type" value="Genomic_DNA"/>
</dbReference>
<dbReference type="AlphaFoldDB" id="A0A9Q8L9S3"/>
<dbReference type="RefSeq" id="XP_047757828.1">
    <property type="nucleotide sequence ID" value="XM_047902391.1"/>
</dbReference>
<dbReference type="Pfam" id="PF00664">
    <property type="entry name" value="ABC_membrane"/>
    <property type="match status" value="1"/>
</dbReference>
<feature type="transmembrane region" description="Helical" evidence="8">
    <location>
        <begin position="77"/>
        <end position="98"/>
    </location>
</feature>
<evidence type="ECO:0000313" key="11">
    <source>
        <dbReference type="EMBL" id="UJO13462.1"/>
    </source>
</evidence>
<dbReference type="InterPro" id="IPR003593">
    <property type="entry name" value="AAA+_ATPase"/>
</dbReference>
<accession>A0A9Q8L9S3</accession>
<evidence type="ECO:0000313" key="12">
    <source>
        <dbReference type="Proteomes" id="UP000756132"/>
    </source>
</evidence>
<name>A0A9Q8L9S3_PASFU</name>
<dbReference type="InterPro" id="IPR027417">
    <property type="entry name" value="P-loop_NTPase"/>
</dbReference>
<gene>
    <name evidence="11" type="ORF">CLAFUR5_03243</name>
</gene>
<dbReference type="SUPFAM" id="SSF52540">
    <property type="entry name" value="P-loop containing nucleoside triphosphate hydrolases"/>
    <property type="match status" value="2"/>
</dbReference>
<dbReference type="GO" id="GO:0140359">
    <property type="term" value="F:ABC-type transporter activity"/>
    <property type="evidence" value="ECO:0007669"/>
    <property type="project" value="InterPro"/>
</dbReference>
<evidence type="ECO:0000256" key="3">
    <source>
        <dbReference type="ARBA" id="ARBA00022692"/>
    </source>
</evidence>
<evidence type="ECO:0000256" key="8">
    <source>
        <dbReference type="SAM" id="Phobius"/>
    </source>
</evidence>